<reference evidence="2" key="1">
    <citation type="submission" date="2016-10" db="EMBL/GenBank/DDBJ databases">
        <authorList>
            <person name="Varghese N."/>
            <person name="Submissions S."/>
        </authorList>
    </citation>
    <scope>NUCLEOTIDE SEQUENCE [LARGE SCALE GENOMIC DNA]</scope>
    <source>
        <strain evidence="2">DC30,IBRC 10041,KCTC 4046</strain>
    </source>
</reference>
<keyword evidence="2" id="KW-1185">Reference proteome</keyword>
<organism evidence="1 2">
    <name type="scientific">Halopenitus persicus</name>
    <dbReference type="NCBI Taxonomy" id="1048396"/>
    <lineage>
        <taxon>Archaea</taxon>
        <taxon>Methanobacteriati</taxon>
        <taxon>Methanobacteriota</taxon>
        <taxon>Stenosarchaea group</taxon>
        <taxon>Halobacteria</taxon>
        <taxon>Halobacteriales</taxon>
        <taxon>Haloferacaceae</taxon>
        <taxon>Halopenitus</taxon>
    </lineage>
</organism>
<protein>
    <submittedName>
        <fullName evidence="1">Uncharacterized protein</fullName>
    </submittedName>
</protein>
<dbReference type="Proteomes" id="UP000199079">
    <property type="component" value="Unassembled WGS sequence"/>
</dbReference>
<gene>
    <name evidence="1" type="ORF">SAMN05216564_11327</name>
</gene>
<dbReference type="AlphaFoldDB" id="A0A1H3NJJ6"/>
<proteinExistence type="predicted"/>
<dbReference type="EMBL" id="FNPC01000013">
    <property type="protein sequence ID" value="SDY89061.1"/>
    <property type="molecule type" value="Genomic_DNA"/>
</dbReference>
<evidence type="ECO:0000313" key="2">
    <source>
        <dbReference type="Proteomes" id="UP000199079"/>
    </source>
</evidence>
<accession>A0A1H3NJJ6</accession>
<sequence length="274" mass="29990">MIEALRTLFGVVLLATSLWCGHRAITAGRLYRSVSTSEDGTPSTLVDGEKVAIEGTVNVRDPAPLSDSLSTDEEERVGAYVWRLKESESYNYNLDAEEPGADMNLITYESGIESGTFTVDDGRREIRIDTDWLTETHDSADITTVSPEWTVSTGLSKRSWGSPYIHLEEHWTVNPTPTMEYIFDADGPEEIPDDEYFEARAILDGEVLAVCGEVSVDQGTPVLQGSDKEPLMLSDQGFDEFSRSLRYQIPKYVLVAGGLAALGSLALANGLGIV</sequence>
<name>A0A1H3NJJ6_9EURY</name>
<dbReference type="OrthoDB" id="271722at2157"/>
<evidence type="ECO:0000313" key="1">
    <source>
        <dbReference type="EMBL" id="SDY89061.1"/>
    </source>
</evidence>